<comment type="caution">
    <text evidence="2">The sequence shown here is derived from an EMBL/GenBank/DDBJ whole genome shotgun (WGS) entry which is preliminary data.</text>
</comment>
<proteinExistence type="predicted"/>
<accession>A0ABR3LAX6</accession>
<dbReference type="Proteomes" id="UP001558613">
    <property type="component" value="Unassembled WGS sequence"/>
</dbReference>
<evidence type="ECO:0000313" key="3">
    <source>
        <dbReference type="Proteomes" id="UP001558613"/>
    </source>
</evidence>
<organism evidence="2 3">
    <name type="scientific">Cirrhinus molitorella</name>
    <name type="common">mud carp</name>
    <dbReference type="NCBI Taxonomy" id="172907"/>
    <lineage>
        <taxon>Eukaryota</taxon>
        <taxon>Metazoa</taxon>
        <taxon>Chordata</taxon>
        <taxon>Craniata</taxon>
        <taxon>Vertebrata</taxon>
        <taxon>Euteleostomi</taxon>
        <taxon>Actinopterygii</taxon>
        <taxon>Neopterygii</taxon>
        <taxon>Teleostei</taxon>
        <taxon>Ostariophysi</taxon>
        <taxon>Cypriniformes</taxon>
        <taxon>Cyprinidae</taxon>
        <taxon>Labeoninae</taxon>
        <taxon>Labeonini</taxon>
        <taxon>Cirrhinus</taxon>
    </lineage>
</organism>
<feature type="region of interest" description="Disordered" evidence="1">
    <location>
        <begin position="1"/>
        <end position="21"/>
    </location>
</feature>
<name>A0ABR3LAX6_9TELE</name>
<protein>
    <submittedName>
        <fullName evidence="2">Uncharacterized protein</fullName>
    </submittedName>
</protein>
<reference evidence="2 3" key="1">
    <citation type="submission" date="2023-09" db="EMBL/GenBank/DDBJ databases">
        <authorList>
            <person name="Wang M."/>
        </authorList>
    </citation>
    <scope>NUCLEOTIDE SEQUENCE [LARGE SCALE GENOMIC DNA]</scope>
    <source>
        <strain evidence="2">GT-2023</strain>
        <tissue evidence="2">Liver</tissue>
    </source>
</reference>
<gene>
    <name evidence="2" type="ORF">QQF64_021061</name>
</gene>
<evidence type="ECO:0000313" key="2">
    <source>
        <dbReference type="EMBL" id="KAL1250056.1"/>
    </source>
</evidence>
<sequence length="76" mass="8559">MAVSTSLRTESRLASSPSDQRPLNLCASQEYKTDANWTPLLSRPDHFTAANWFVSLMGSYCAREVMDGFNECERPL</sequence>
<keyword evidence="3" id="KW-1185">Reference proteome</keyword>
<dbReference type="EMBL" id="JAYMGO010000023">
    <property type="protein sequence ID" value="KAL1250056.1"/>
    <property type="molecule type" value="Genomic_DNA"/>
</dbReference>
<evidence type="ECO:0000256" key="1">
    <source>
        <dbReference type="SAM" id="MobiDB-lite"/>
    </source>
</evidence>